<accession>A0ABQ2YKG1</accession>
<reference evidence="2" key="1">
    <citation type="journal article" date="2019" name="Int. J. Syst. Evol. Microbiol.">
        <title>The Global Catalogue of Microorganisms (GCM) 10K type strain sequencing project: providing services to taxonomists for standard genome sequencing and annotation.</title>
        <authorList>
            <consortium name="The Broad Institute Genomics Platform"/>
            <consortium name="The Broad Institute Genome Sequencing Center for Infectious Disease"/>
            <person name="Wu L."/>
            <person name="Ma J."/>
        </authorList>
    </citation>
    <scope>NUCLEOTIDE SEQUENCE [LARGE SCALE GENOMIC DNA]</scope>
    <source>
        <strain evidence="2">JCM 4586</strain>
    </source>
</reference>
<sequence length="119" mass="13578">MAMDYGHPVADMGRAAIDAGTHLYEQLRNIYPQHAPDWLWKKVGITPMIGLNDVPQETFTLDNARHLADWAIEKHIGRLAQWSVQRDHPCDKTYVDLHCSGVPEQTDYEFCQILGKFTG</sequence>
<dbReference type="PANTHER" id="PTHR42976">
    <property type="entry name" value="BIFUNCTIONAL CHITINASE/LYSOZYME-RELATED"/>
    <property type="match status" value="1"/>
</dbReference>
<comment type="caution">
    <text evidence="1">The sequence shown here is derived from an EMBL/GenBank/DDBJ whole genome shotgun (WGS) entry which is preliminary data.</text>
</comment>
<dbReference type="EMBL" id="BMUT01000007">
    <property type="protein sequence ID" value="GGX87344.1"/>
    <property type="molecule type" value="Genomic_DNA"/>
</dbReference>
<dbReference type="Gene3D" id="3.20.20.80">
    <property type="entry name" value="Glycosidases"/>
    <property type="match status" value="1"/>
</dbReference>
<proteinExistence type="predicted"/>
<dbReference type="InterPro" id="IPR052750">
    <property type="entry name" value="GH18_Chitinase"/>
</dbReference>
<organism evidence="1 2">
    <name type="scientific">Streptomyces hiroshimensis</name>
    <dbReference type="NCBI Taxonomy" id="66424"/>
    <lineage>
        <taxon>Bacteria</taxon>
        <taxon>Bacillati</taxon>
        <taxon>Actinomycetota</taxon>
        <taxon>Actinomycetes</taxon>
        <taxon>Kitasatosporales</taxon>
        <taxon>Streptomycetaceae</taxon>
        <taxon>Streptomyces</taxon>
    </lineage>
</organism>
<protein>
    <submittedName>
        <fullName evidence="1">Uncharacterized protein</fullName>
    </submittedName>
</protein>
<keyword evidence="2" id="KW-1185">Reference proteome</keyword>
<dbReference type="Proteomes" id="UP000659223">
    <property type="component" value="Unassembled WGS sequence"/>
</dbReference>
<evidence type="ECO:0000313" key="2">
    <source>
        <dbReference type="Proteomes" id="UP000659223"/>
    </source>
</evidence>
<gene>
    <name evidence="1" type="ORF">GCM10010324_36040</name>
</gene>
<dbReference type="PANTHER" id="PTHR42976:SF1">
    <property type="entry name" value="GH18 DOMAIN-CONTAINING PROTEIN-RELATED"/>
    <property type="match status" value="1"/>
</dbReference>
<evidence type="ECO:0000313" key="1">
    <source>
        <dbReference type="EMBL" id="GGX87344.1"/>
    </source>
</evidence>
<name>A0ABQ2YKG1_9ACTN</name>